<comment type="caution">
    <text evidence="8">The sequence shown here is derived from an EMBL/GenBank/DDBJ whole genome shotgun (WGS) entry which is preliminary data.</text>
</comment>
<proteinExistence type="inferred from homology"/>
<feature type="transmembrane region" description="Helical" evidence="7">
    <location>
        <begin position="81"/>
        <end position="101"/>
    </location>
</feature>
<evidence type="ECO:0000256" key="1">
    <source>
        <dbReference type="ARBA" id="ARBA00004141"/>
    </source>
</evidence>
<keyword evidence="4 7" id="KW-1133">Transmembrane helix</keyword>
<sequence>MVERKLLAEFIGTYFLVFAGTGAIIVNELTGLITHVGIALTFGLIVTVLIYSFGHVSGAHFNPAVTIGFLCMKQISMKKSIYYILVQIIGAICASLTLKLLFPSNKLLGTTLPTYSWQQSFLLEIILTFLLMTVIFNSAVSAKAVKPLAGIAIGATVGLEAMFAGPITGASMNPARSLGPALVSQHLSHLWIYVVATIIGAILAAVIYKILKDNNEV</sequence>
<keyword evidence="9" id="KW-1185">Reference proteome</keyword>
<accession>A0A263BWR8</accession>
<feature type="transmembrane region" description="Helical" evidence="7">
    <location>
        <begin position="32"/>
        <end position="53"/>
    </location>
</feature>
<feature type="transmembrane region" description="Helical" evidence="7">
    <location>
        <begin position="147"/>
        <end position="170"/>
    </location>
</feature>
<dbReference type="Gene3D" id="1.20.1080.10">
    <property type="entry name" value="Glycerol uptake facilitator protein"/>
    <property type="match status" value="1"/>
</dbReference>
<evidence type="ECO:0000256" key="7">
    <source>
        <dbReference type="SAM" id="Phobius"/>
    </source>
</evidence>
<dbReference type="PRINTS" id="PR00783">
    <property type="entry name" value="MINTRINSICP"/>
</dbReference>
<evidence type="ECO:0000313" key="9">
    <source>
        <dbReference type="Proteomes" id="UP000217083"/>
    </source>
</evidence>
<organism evidence="8 9">
    <name type="scientific">Lottiidibacillus patelloidae</name>
    <dbReference type="NCBI Taxonomy" id="2670334"/>
    <lineage>
        <taxon>Bacteria</taxon>
        <taxon>Bacillati</taxon>
        <taxon>Bacillota</taxon>
        <taxon>Bacilli</taxon>
        <taxon>Bacillales</taxon>
        <taxon>Bacillaceae</taxon>
        <taxon>Lottiidibacillus</taxon>
    </lineage>
</organism>
<feature type="transmembrane region" description="Helical" evidence="7">
    <location>
        <begin position="7"/>
        <end position="26"/>
    </location>
</feature>
<feature type="transmembrane region" description="Helical" evidence="7">
    <location>
        <begin position="121"/>
        <end position="140"/>
    </location>
</feature>
<reference evidence="9" key="1">
    <citation type="submission" date="2017-08" db="EMBL/GenBank/DDBJ databases">
        <authorList>
            <person name="Huang Z."/>
        </authorList>
    </citation>
    <scope>NUCLEOTIDE SEQUENCE [LARGE SCALE GENOMIC DNA]</scope>
    <source>
        <strain evidence="9">SA5d-4</strain>
    </source>
</reference>
<evidence type="ECO:0000256" key="6">
    <source>
        <dbReference type="RuleBase" id="RU000477"/>
    </source>
</evidence>
<dbReference type="InterPro" id="IPR023271">
    <property type="entry name" value="Aquaporin-like"/>
</dbReference>
<reference evidence="8 9" key="2">
    <citation type="submission" date="2017-09" db="EMBL/GenBank/DDBJ databases">
        <title>Bacillus patelloidae sp. nov., isolated from the intestinal tract of a marine limpet.</title>
        <authorList>
            <person name="Liu R."/>
            <person name="Dong C."/>
            <person name="Shao Z."/>
        </authorList>
    </citation>
    <scope>NUCLEOTIDE SEQUENCE [LARGE SCALE GENOMIC DNA]</scope>
    <source>
        <strain evidence="8 9">SA5d-4</strain>
    </source>
</reference>
<dbReference type="Proteomes" id="UP000217083">
    <property type="component" value="Unassembled WGS sequence"/>
</dbReference>
<dbReference type="RefSeq" id="WP_094920477.1">
    <property type="nucleotide sequence ID" value="NZ_NPIA01000001.1"/>
</dbReference>
<evidence type="ECO:0000256" key="2">
    <source>
        <dbReference type="ARBA" id="ARBA00022448"/>
    </source>
</evidence>
<name>A0A263BWR8_9BACI</name>
<dbReference type="GO" id="GO:0016020">
    <property type="term" value="C:membrane"/>
    <property type="evidence" value="ECO:0007669"/>
    <property type="project" value="UniProtKB-SubCell"/>
</dbReference>
<keyword evidence="2 6" id="KW-0813">Transport</keyword>
<evidence type="ECO:0000256" key="3">
    <source>
        <dbReference type="ARBA" id="ARBA00022692"/>
    </source>
</evidence>
<protein>
    <submittedName>
        <fullName evidence="8">Aquaporin</fullName>
    </submittedName>
</protein>
<keyword evidence="3 6" id="KW-0812">Transmembrane</keyword>
<dbReference type="NCBIfam" id="TIGR00861">
    <property type="entry name" value="MIP"/>
    <property type="match status" value="1"/>
</dbReference>
<comment type="similarity">
    <text evidence="6">Belongs to the MIP/aquaporin (TC 1.A.8) family.</text>
</comment>
<evidence type="ECO:0000256" key="5">
    <source>
        <dbReference type="ARBA" id="ARBA00023136"/>
    </source>
</evidence>
<dbReference type="PROSITE" id="PS00221">
    <property type="entry name" value="MIP"/>
    <property type="match status" value="1"/>
</dbReference>
<evidence type="ECO:0000256" key="4">
    <source>
        <dbReference type="ARBA" id="ARBA00022989"/>
    </source>
</evidence>
<dbReference type="PANTHER" id="PTHR45724">
    <property type="entry name" value="AQUAPORIN NIP2-1"/>
    <property type="match status" value="1"/>
</dbReference>
<feature type="transmembrane region" description="Helical" evidence="7">
    <location>
        <begin position="190"/>
        <end position="211"/>
    </location>
</feature>
<gene>
    <name evidence="8" type="ORF">CIB95_00590</name>
</gene>
<dbReference type="AlphaFoldDB" id="A0A263BWR8"/>
<comment type="subcellular location">
    <subcellularLocation>
        <location evidence="1">Membrane</location>
        <topology evidence="1">Multi-pass membrane protein</topology>
    </subcellularLocation>
</comment>
<dbReference type="InterPro" id="IPR022357">
    <property type="entry name" value="MIP_CS"/>
</dbReference>
<dbReference type="PANTHER" id="PTHR45724:SF13">
    <property type="entry name" value="AQUAPORIN NIP1-1-RELATED"/>
    <property type="match status" value="1"/>
</dbReference>
<keyword evidence="5 7" id="KW-0472">Membrane</keyword>
<evidence type="ECO:0000313" key="8">
    <source>
        <dbReference type="EMBL" id="OZM58110.1"/>
    </source>
</evidence>
<dbReference type="Pfam" id="PF00230">
    <property type="entry name" value="MIP"/>
    <property type="match status" value="1"/>
</dbReference>
<dbReference type="SUPFAM" id="SSF81338">
    <property type="entry name" value="Aquaporin-like"/>
    <property type="match status" value="1"/>
</dbReference>
<dbReference type="CDD" id="cd00333">
    <property type="entry name" value="MIP"/>
    <property type="match status" value="1"/>
</dbReference>
<dbReference type="InterPro" id="IPR000425">
    <property type="entry name" value="MIP"/>
</dbReference>
<dbReference type="EMBL" id="NPIA01000001">
    <property type="protein sequence ID" value="OZM58110.1"/>
    <property type="molecule type" value="Genomic_DNA"/>
</dbReference>
<dbReference type="GO" id="GO:0015267">
    <property type="term" value="F:channel activity"/>
    <property type="evidence" value="ECO:0007669"/>
    <property type="project" value="InterPro"/>
</dbReference>
<dbReference type="InterPro" id="IPR034294">
    <property type="entry name" value="Aquaporin_transptr"/>
</dbReference>